<evidence type="ECO:0000256" key="1">
    <source>
        <dbReference type="SAM" id="Phobius"/>
    </source>
</evidence>
<feature type="transmembrane region" description="Helical" evidence="1">
    <location>
        <begin position="50"/>
        <end position="69"/>
    </location>
</feature>
<dbReference type="RefSeq" id="WP_147828583.1">
    <property type="nucleotide sequence ID" value="NZ_BPQG01000074.1"/>
</dbReference>
<feature type="transmembrane region" description="Helical" evidence="1">
    <location>
        <begin position="81"/>
        <end position="103"/>
    </location>
</feature>
<evidence type="ECO:0008006" key="4">
    <source>
        <dbReference type="Google" id="ProtNLM"/>
    </source>
</evidence>
<evidence type="ECO:0000313" key="2">
    <source>
        <dbReference type="EMBL" id="GJD46350.1"/>
    </source>
</evidence>
<gene>
    <name evidence="2" type="ORF">AFCDBAGC_4230</name>
</gene>
<name>A0ABQ4QM69_9HYPH</name>
<dbReference type="EMBL" id="BPQG01000074">
    <property type="protein sequence ID" value="GJD46350.1"/>
    <property type="molecule type" value="Genomic_DNA"/>
</dbReference>
<dbReference type="Proteomes" id="UP001055117">
    <property type="component" value="Unassembled WGS sequence"/>
</dbReference>
<protein>
    <recommendedName>
        <fullName evidence="4">DUF1648 domain-containing protein</fullName>
    </recommendedName>
</protein>
<sequence>MTAARLIAIAAVAVLSALSLWANGRFSALDRLPMQWSLSGEVNWSAPRPLALAFVPVLAALLMAIDLWVHRRNARLARRNTAIHAVGFLIAYGFYLGLLFRFVPTIDGPALP</sequence>
<keyword evidence="3" id="KW-1185">Reference proteome</keyword>
<comment type="caution">
    <text evidence="2">The sequence shown here is derived from an EMBL/GenBank/DDBJ whole genome shotgun (WGS) entry which is preliminary data.</text>
</comment>
<keyword evidence="1" id="KW-1133">Transmembrane helix</keyword>
<reference evidence="2 3" key="1">
    <citation type="journal article" date="2021" name="Front. Microbiol.">
        <title>Comprehensive Comparative Genomics and Phenotyping of Methylobacterium Species.</title>
        <authorList>
            <person name="Alessa O."/>
            <person name="Ogura Y."/>
            <person name="Fujitani Y."/>
            <person name="Takami H."/>
            <person name="Hayashi T."/>
            <person name="Sahin N."/>
            <person name="Tani A."/>
        </authorList>
    </citation>
    <scope>NUCLEOTIDE SEQUENCE [LARGE SCALE GENOMIC DNA]</scope>
    <source>
        <strain evidence="2 3">DSM 23679</strain>
    </source>
</reference>
<keyword evidence="1" id="KW-0472">Membrane</keyword>
<accession>A0ABQ4QM69</accession>
<keyword evidence="1" id="KW-0812">Transmembrane</keyword>
<evidence type="ECO:0000313" key="3">
    <source>
        <dbReference type="Proteomes" id="UP001055117"/>
    </source>
</evidence>
<organism evidence="2 3">
    <name type="scientific">Methylobacterium cerastii</name>
    <dbReference type="NCBI Taxonomy" id="932741"/>
    <lineage>
        <taxon>Bacteria</taxon>
        <taxon>Pseudomonadati</taxon>
        <taxon>Pseudomonadota</taxon>
        <taxon>Alphaproteobacteria</taxon>
        <taxon>Hyphomicrobiales</taxon>
        <taxon>Methylobacteriaceae</taxon>
        <taxon>Methylobacterium</taxon>
    </lineage>
</organism>
<proteinExistence type="predicted"/>